<dbReference type="OrthoDB" id="9779207at2"/>
<dbReference type="InterPro" id="IPR046348">
    <property type="entry name" value="SIS_dom_sf"/>
</dbReference>
<dbReference type="EMBL" id="LT629758">
    <property type="protein sequence ID" value="SDS43462.1"/>
    <property type="molecule type" value="Genomic_DNA"/>
</dbReference>
<dbReference type="GO" id="GO:0016853">
    <property type="term" value="F:isomerase activity"/>
    <property type="evidence" value="ECO:0007669"/>
    <property type="project" value="UniProtKB-KW"/>
</dbReference>
<dbReference type="Pfam" id="PF01380">
    <property type="entry name" value="SIS"/>
    <property type="match status" value="1"/>
</dbReference>
<name>A0A1H1S679_9ACTN</name>
<dbReference type="InterPro" id="IPR001347">
    <property type="entry name" value="SIS_dom"/>
</dbReference>
<evidence type="ECO:0000256" key="1">
    <source>
        <dbReference type="ARBA" id="ARBA00022737"/>
    </source>
</evidence>
<reference evidence="3 4" key="1">
    <citation type="submission" date="2016-10" db="EMBL/GenBank/DDBJ databases">
        <authorList>
            <person name="de Groot N.N."/>
        </authorList>
    </citation>
    <scope>NUCLEOTIDE SEQUENCE [LARGE SCALE GENOMIC DNA]</scope>
    <source>
        <strain evidence="3 4">DSM 43941</strain>
    </source>
</reference>
<gene>
    <name evidence="3" type="ORF">SAMN04489716_0776</name>
</gene>
<dbReference type="GO" id="GO:0005886">
    <property type="term" value="C:plasma membrane"/>
    <property type="evidence" value="ECO:0007669"/>
    <property type="project" value="TreeGrafter"/>
</dbReference>
<dbReference type="SUPFAM" id="SSF53697">
    <property type="entry name" value="SIS domain"/>
    <property type="match status" value="1"/>
</dbReference>
<keyword evidence="4" id="KW-1185">Reference proteome</keyword>
<dbReference type="AlphaFoldDB" id="A0A1H1S679"/>
<accession>A0A1H1S679</accession>
<protein>
    <submittedName>
        <fullName evidence="3">Tagatose-6-phosphate ketose/aldose isomerase</fullName>
    </submittedName>
</protein>
<feature type="domain" description="SIS" evidence="2">
    <location>
        <begin position="24"/>
        <end position="176"/>
    </location>
</feature>
<dbReference type="STRING" id="113562.SAMN04489716_0776"/>
<dbReference type="InterPro" id="IPR035466">
    <property type="entry name" value="GlmS/AgaS_SIS"/>
</dbReference>
<evidence type="ECO:0000313" key="4">
    <source>
        <dbReference type="Proteomes" id="UP000198688"/>
    </source>
</evidence>
<dbReference type="RefSeq" id="WP_092556560.1">
    <property type="nucleotide sequence ID" value="NZ_BOMJ01000089.1"/>
</dbReference>
<dbReference type="PANTHER" id="PTHR32502">
    <property type="entry name" value="N-ACETYLGALACTOSAMINE PERMEASE II COMPONENT-RELATED"/>
    <property type="match status" value="1"/>
</dbReference>
<dbReference type="InterPro" id="IPR050303">
    <property type="entry name" value="GatZ_KbaZ_carbometab"/>
</dbReference>
<proteinExistence type="predicted"/>
<feature type="domain" description="SIS" evidence="2">
    <location>
        <begin position="188"/>
        <end position="335"/>
    </location>
</feature>
<organism evidence="3 4">
    <name type="scientific">Actinoplanes derwentensis</name>
    <dbReference type="NCBI Taxonomy" id="113562"/>
    <lineage>
        <taxon>Bacteria</taxon>
        <taxon>Bacillati</taxon>
        <taxon>Actinomycetota</taxon>
        <taxon>Actinomycetes</taxon>
        <taxon>Micromonosporales</taxon>
        <taxon>Micromonosporaceae</taxon>
        <taxon>Actinoplanes</taxon>
    </lineage>
</organism>
<dbReference type="GO" id="GO:0097367">
    <property type="term" value="F:carbohydrate derivative binding"/>
    <property type="evidence" value="ECO:0007669"/>
    <property type="project" value="InterPro"/>
</dbReference>
<sequence length="353" mass="37023">MSSFTRAEIEQQPAMWRATRDVVADRRIEIGPGTRVVLTGAGTSAYAGELLAPELSRILVRPIEAIATTDIVADPATVTIGDRPLLLVSFARSGNSPESLAAVALAPHARHLIITCNADGELARRYRAADNADVIVLPPETNDRGFAMTSSFTSMILAAYLLLAGSSPTAVDDLAASAESVLAAAGTITEAVTALRPDRIVYLGSGGLKGLAHEAALKCLELTAGDIPALGESTLAFRHGPKSVLTPQTLAIVFASGDAYRRAYDLDLVRELTVTLGPERVIVISSTPPEAAATHWPVPRPDGLPDVLWALAAVIPAQLTALTCSLNLGHTPDNPFPGGEVNRVVQGVTIHPF</sequence>
<dbReference type="GO" id="GO:0009401">
    <property type="term" value="P:phosphoenolpyruvate-dependent sugar phosphotransferase system"/>
    <property type="evidence" value="ECO:0007669"/>
    <property type="project" value="TreeGrafter"/>
</dbReference>
<evidence type="ECO:0000259" key="2">
    <source>
        <dbReference type="PROSITE" id="PS51464"/>
    </source>
</evidence>
<dbReference type="PANTHER" id="PTHR32502:SF3">
    <property type="entry name" value="D-GALACTOSAMINE-6-PHOSPHATE DEAMINASE AGAS-RELATED"/>
    <property type="match status" value="1"/>
</dbReference>
<dbReference type="Gene3D" id="3.40.50.10490">
    <property type="entry name" value="Glucose-6-phosphate isomerase like protein, domain 1"/>
    <property type="match status" value="2"/>
</dbReference>
<dbReference type="Proteomes" id="UP000198688">
    <property type="component" value="Chromosome I"/>
</dbReference>
<dbReference type="GO" id="GO:1901135">
    <property type="term" value="P:carbohydrate derivative metabolic process"/>
    <property type="evidence" value="ECO:0007669"/>
    <property type="project" value="InterPro"/>
</dbReference>
<evidence type="ECO:0000313" key="3">
    <source>
        <dbReference type="EMBL" id="SDS43462.1"/>
    </source>
</evidence>
<keyword evidence="3" id="KW-0413">Isomerase</keyword>
<keyword evidence="1" id="KW-0677">Repeat</keyword>
<dbReference type="CDD" id="cd05008">
    <property type="entry name" value="SIS_GlmS_GlmD_1"/>
    <property type="match status" value="1"/>
</dbReference>
<dbReference type="PROSITE" id="PS51464">
    <property type="entry name" value="SIS"/>
    <property type="match status" value="2"/>
</dbReference>